<evidence type="ECO:0000313" key="2">
    <source>
        <dbReference type="Proteomes" id="UP000199469"/>
    </source>
</evidence>
<name>A0A1I0S3D6_9FLAO</name>
<dbReference type="OrthoDB" id="1268816at2"/>
<dbReference type="Proteomes" id="UP000199469">
    <property type="component" value="Unassembled WGS sequence"/>
</dbReference>
<protein>
    <submittedName>
        <fullName evidence="1">Uncharacterized protein</fullName>
    </submittedName>
</protein>
<dbReference type="RefSeq" id="WP_089796011.1">
    <property type="nucleotide sequence ID" value="NZ_FOIU01000005.1"/>
</dbReference>
<organism evidence="1 2">
    <name type="scientific">Chryseobacterium wanjuense</name>
    <dbReference type="NCBI Taxonomy" id="356305"/>
    <lineage>
        <taxon>Bacteria</taxon>
        <taxon>Pseudomonadati</taxon>
        <taxon>Bacteroidota</taxon>
        <taxon>Flavobacteriia</taxon>
        <taxon>Flavobacteriales</taxon>
        <taxon>Weeksellaceae</taxon>
        <taxon>Chryseobacterium group</taxon>
        <taxon>Chryseobacterium</taxon>
    </lineage>
</organism>
<reference evidence="2" key="1">
    <citation type="submission" date="2016-10" db="EMBL/GenBank/DDBJ databases">
        <authorList>
            <person name="Varghese N."/>
            <person name="Submissions S."/>
        </authorList>
    </citation>
    <scope>NUCLEOTIDE SEQUENCE [LARGE SCALE GENOMIC DNA]</scope>
    <source>
        <strain evidence="2">DSM 17724</strain>
    </source>
</reference>
<accession>A0A1I0S3D6</accession>
<dbReference type="EMBL" id="FOIU01000005">
    <property type="protein sequence ID" value="SEW49321.1"/>
    <property type="molecule type" value="Genomic_DNA"/>
</dbReference>
<evidence type="ECO:0000313" key="1">
    <source>
        <dbReference type="EMBL" id="SEW49321.1"/>
    </source>
</evidence>
<dbReference type="STRING" id="356305.SAMN05421841_4121"/>
<gene>
    <name evidence="1" type="ORF">SAMN05421841_4121</name>
</gene>
<dbReference type="AlphaFoldDB" id="A0A1I0S3D6"/>
<keyword evidence="2" id="KW-1185">Reference proteome</keyword>
<sequence length="338" mass="39814">MKHIIFLLILMSIQTCRGQNDKNMTTDKRNDLNEKIIIPNLFDKRYFHGYQLSPDSDYPIYTFANKDIGSVTVNFINKNIKKQEEWFQFDFKNGLDSGDDPDDKYFNDLNKMIKPKLESHLDNYYIIAEFVPYKYIKISRDYIDHIYPYKKTYYLYNKEKKSWDFLKEKTVSDGNDEKNITKLAELNTMMGIKPANSIVNIAEIHTVNTSISLEKLDGIWSDDCNSNKTIAFISTLESVQFSIPNRFSMNAQLKKIDVNKYEFYFTDFPPIIPLPDEMEVWDNMDNKKPVGTIEIINESKVNLTWFGFYYKKSKKYIQTENPFNKNSNVATIIHCTDK</sequence>
<proteinExistence type="predicted"/>